<proteinExistence type="inferred from homology"/>
<evidence type="ECO:0000313" key="10">
    <source>
        <dbReference type="Proteomes" id="UP000216857"/>
    </source>
</evidence>
<dbReference type="Gene3D" id="1.10.150.20">
    <property type="entry name" value="5' to 3' exonuclease, C-terminal subdomain"/>
    <property type="match status" value="1"/>
</dbReference>
<sequence>MTLTQAEFERETIREGVQRARRALAANEEKGRAHNNPYAQPIYRRWVVPLRDMITEMLEEGLKKSGRRAAHVALLKPLDPMVVSLISIRTVITTLMQSSDCGGRDLASAVGRALHQELVLTVFEDISPDLFYEVMNDLDRRHSRSTDHRFNALMGSARNSNLELPRWKPHDRAQVGMWVLEALRVLGFLDVARERRHELGRIKEHLAVGLSDDVTELVNRIKGLVEVNRPYTLPCIEQPKDWVAFNDGGWHSVEMRRITPFCVNVQRVRSVDTLDRIKSADLSRILPAINHLQAVKWRINVDMLETVRSISRSRLDLKEALSQQGPDAPERPEFLVPGLDKATLSEDQAARFKQWKRDMARYHTEMKLRGQRWGRLEMATKVADRFKDHAAIYFVYQADFRGRLYAQSTGVTPQGSDLQKSLLQFAEGKPLPDPTSVKWFKVNGANRFGVDKKSLEERVAWVDEHSRFILGFADDPVNNDEWTQADKPLQFLAWAKEYAQWVRNPNGFKSHLPVGLDGSCNGLQHFSAMLRDGVGGKATNLIPANLPNDIYAQVARVVLAKLTALNPNDLGERDRALRAGWLAHGINRTLVKRSVMTLPYGSTRYSCAEFIVQDYLRHGLVREFEPVQYTAAANFLSHIVWEAIGEVVLAARSAMDWLQQCAKRIIKAGNPTIEWIAPSGFPVTQVYNEREEIRVNAKLFGGCRLWVRSDVDAPRASGHKNGLAPNFVHSMDAAHLTLTTLACQRAGIASLAMIHDDYGTHAADTQKLFELIRETFVEMYETHDPIMDFFRRYDGLPTAPGRGALDLQQVRRSEFFFA</sequence>
<keyword evidence="3 9" id="KW-0240">DNA-directed RNA polymerase</keyword>
<comment type="caution">
    <text evidence="9">The sequence shown here is derived from an EMBL/GenBank/DDBJ whole genome shotgun (WGS) entry which is preliminary data.</text>
</comment>
<dbReference type="EC" id="2.7.7.6" evidence="2"/>
<evidence type="ECO:0000259" key="8">
    <source>
        <dbReference type="SMART" id="SM01311"/>
    </source>
</evidence>
<dbReference type="PANTHER" id="PTHR10102:SF0">
    <property type="entry name" value="DNA-DIRECTED RNA POLYMERASE, MITOCHONDRIAL"/>
    <property type="match status" value="1"/>
</dbReference>
<keyword evidence="5" id="KW-0548">Nucleotidyltransferase</keyword>
<comment type="catalytic activity">
    <reaction evidence="7">
        <text>RNA(n) + a ribonucleoside 5'-triphosphate = RNA(n+1) + diphosphate</text>
        <dbReference type="Rhea" id="RHEA:21248"/>
        <dbReference type="Rhea" id="RHEA-COMP:14527"/>
        <dbReference type="Rhea" id="RHEA-COMP:17342"/>
        <dbReference type="ChEBI" id="CHEBI:33019"/>
        <dbReference type="ChEBI" id="CHEBI:61557"/>
        <dbReference type="ChEBI" id="CHEBI:140395"/>
        <dbReference type="EC" id="2.7.7.6"/>
    </reaction>
</comment>
<keyword evidence="10" id="KW-1185">Reference proteome</keyword>
<dbReference type="InterPro" id="IPR002092">
    <property type="entry name" value="DNA-dir_Rpol_phage-type"/>
</dbReference>
<dbReference type="SMART" id="SM01311">
    <property type="entry name" value="RPOL_N"/>
    <property type="match status" value="1"/>
</dbReference>
<dbReference type="Pfam" id="PF00940">
    <property type="entry name" value="RNA_pol"/>
    <property type="match status" value="1"/>
</dbReference>
<dbReference type="InterPro" id="IPR046950">
    <property type="entry name" value="DNA-dir_Rpol_C_phage-type"/>
</dbReference>
<dbReference type="GO" id="GO:0003677">
    <property type="term" value="F:DNA binding"/>
    <property type="evidence" value="ECO:0007669"/>
    <property type="project" value="InterPro"/>
</dbReference>
<dbReference type="InterPro" id="IPR037159">
    <property type="entry name" value="RNA_POL_N_sf"/>
</dbReference>
<evidence type="ECO:0000256" key="7">
    <source>
        <dbReference type="ARBA" id="ARBA00048552"/>
    </source>
</evidence>
<evidence type="ECO:0000256" key="1">
    <source>
        <dbReference type="ARBA" id="ARBA00009493"/>
    </source>
</evidence>
<dbReference type="SUPFAM" id="SSF56672">
    <property type="entry name" value="DNA/RNA polymerases"/>
    <property type="match status" value="1"/>
</dbReference>
<organism evidence="9 10">
    <name type="scientific">Bordetella genomosp. 9</name>
    <dbReference type="NCBI Taxonomy" id="1416803"/>
    <lineage>
        <taxon>Bacteria</taxon>
        <taxon>Pseudomonadati</taxon>
        <taxon>Pseudomonadota</taxon>
        <taxon>Betaproteobacteria</taxon>
        <taxon>Burkholderiales</taxon>
        <taxon>Alcaligenaceae</taxon>
        <taxon>Bordetella</taxon>
    </lineage>
</organism>
<dbReference type="OrthoDB" id="7033456at2"/>
<keyword evidence="6" id="KW-0804">Transcription</keyword>
<dbReference type="Gene3D" id="1.10.287.280">
    <property type="match status" value="1"/>
</dbReference>
<dbReference type="GO" id="GO:0006351">
    <property type="term" value="P:DNA-templated transcription"/>
    <property type="evidence" value="ECO:0007669"/>
    <property type="project" value="InterPro"/>
</dbReference>
<dbReference type="Proteomes" id="UP000216857">
    <property type="component" value="Unassembled WGS sequence"/>
</dbReference>
<dbReference type="Gene3D" id="1.10.1320.10">
    <property type="entry name" value="DNA-directed RNA polymerase, N-terminal domain"/>
    <property type="match status" value="1"/>
</dbReference>
<dbReference type="GO" id="GO:0003899">
    <property type="term" value="F:DNA-directed RNA polymerase activity"/>
    <property type="evidence" value="ECO:0007669"/>
    <property type="project" value="UniProtKB-EC"/>
</dbReference>
<dbReference type="RefSeq" id="WP_094848676.1">
    <property type="nucleotide sequence ID" value="NZ_NEVJ01000003.1"/>
</dbReference>
<evidence type="ECO:0000256" key="5">
    <source>
        <dbReference type="ARBA" id="ARBA00022695"/>
    </source>
</evidence>
<dbReference type="PROSITE" id="PS00900">
    <property type="entry name" value="RNA_POL_PHAGE_1"/>
    <property type="match status" value="1"/>
</dbReference>
<gene>
    <name evidence="9" type="ORF">CAL26_21145</name>
</gene>
<evidence type="ECO:0000313" key="9">
    <source>
        <dbReference type="EMBL" id="OZI20063.1"/>
    </source>
</evidence>
<keyword evidence="4" id="KW-0808">Transferase</keyword>
<dbReference type="PANTHER" id="PTHR10102">
    <property type="entry name" value="DNA-DIRECTED RNA POLYMERASE, MITOCHONDRIAL"/>
    <property type="match status" value="1"/>
</dbReference>
<feature type="domain" description="DNA-directed RNA polymerase N-terminal" evidence="8">
    <location>
        <begin position="3"/>
        <end position="294"/>
    </location>
</feature>
<comment type="similarity">
    <text evidence="1">Belongs to the phage and mitochondrial RNA polymerase family.</text>
</comment>
<dbReference type="InterPro" id="IPR029262">
    <property type="entry name" value="RPOL_N"/>
</dbReference>
<dbReference type="PROSITE" id="PS00489">
    <property type="entry name" value="RNA_POL_PHAGE_2"/>
    <property type="match status" value="1"/>
</dbReference>
<evidence type="ECO:0000256" key="2">
    <source>
        <dbReference type="ARBA" id="ARBA00012418"/>
    </source>
</evidence>
<dbReference type="Pfam" id="PF14700">
    <property type="entry name" value="RPOL_N"/>
    <property type="match status" value="1"/>
</dbReference>
<accession>A0A261R6T9</accession>
<evidence type="ECO:0000256" key="6">
    <source>
        <dbReference type="ARBA" id="ARBA00023163"/>
    </source>
</evidence>
<dbReference type="InterPro" id="IPR043502">
    <property type="entry name" value="DNA/RNA_pol_sf"/>
</dbReference>
<dbReference type="AlphaFoldDB" id="A0A261R6T9"/>
<reference evidence="9" key="1">
    <citation type="submission" date="2017-05" db="EMBL/GenBank/DDBJ databases">
        <title>Complete and WGS of Bordetella genogroups.</title>
        <authorList>
            <person name="Spilker T."/>
            <person name="Lipuma J."/>
        </authorList>
    </citation>
    <scope>NUCLEOTIDE SEQUENCE</scope>
    <source>
        <strain evidence="9">AU21707</strain>
    </source>
</reference>
<evidence type="ECO:0000256" key="3">
    <source>
        <dbReference type="ARBA" id="ARBA00022478"/>
    </source>
</evidence>
<dbReference type="EMBL" id="NEVJ01000003">
    <property type="protein sequence ID" value="OZI20063.1"/>
    <property type="molecule type" value="Genomic_DNA"/>
</dbReference>
<protein>
    <recommendedName>
        <fullName evidence="2">DNA-directed RNA polymerase</fullName>
        <ecNumber evidence="2">2.7.7.6</ecNumber>
    </recommendedName>
</protein>
<dbReference type="GO" id="GO:0000428">
    <property type="term" value="C:DNA-directed RNA polymerase complex"/>
    <property type="evidence" value="ECO:0007669"/>
    <property type="project" value="UniProtKB-KW"/>
</dbReference>
<evidence type="ECO:0000256" key="4">
    <source>
        <dbReference type="ARBA" id="ARBA00022679"/>
    </source>
</evidence>
<name>A0A261R6T9_9BORD</name>